<evidence type="ECO:0000313" key="5">
    <source>
        <dbReference type="EMBL" id="XDI05448.1"/>
    </source>
</evidence>
<dbReference type="RefSeq" id="WP_368497836.1">
    <property type="nucleotide sequence ID" value="NZ_CP162511.1"/>
</dbReference>
<feature type="domain" description="HTH gntR-type" evidence="4">
    <location>
        <begin position="42"/>
        <end position="110"/>
    </location>
</feature>
<dbReference type="Gene3D" id="1.10.10.10">
    <property type="entry name" value="Winged helix-like DNA-binding domain superfamily/Winged helix DNA-binding domain"/>
    <property type="match status" value="1"/>
</dbReference>
<keyword evidence="3" id="KW-0804">Transcription</keyword>
<evidence type="ECO:0000256" key="3">
    <source>
        <dbReference type="ARBA" id="ARBA00023163"/>
    </source>
</evidence>
<protein>
    <submittedName>
        <fullName evidence="5">GntR family transcriptional regulator</fullName>
    </submittedName>
</protein>
<dbReference type="CDD" id="cd07377">
    <property type="entry name" value="WHTH_GntR"/>
    <property type="match status" value="1"/>
</dbReference>
<dbReference type="AlphaFoldDB" id="A0AB39BGW3"/>
<dbReference type="PANTHER" id="PTHR38445:SF9">
    <property type="entry name" value="HTH-TYPE TRANSCRIPTIONAL REPRESSOR YTRA"/>
    <property type="match status" value="1"/>
</dbReference>
<evidence type="ECO:0000256" key="2">
    <source>
        <dbReference type="ARBA" id="ARBA00023125"/>
    </source>
</evidence>
<sequence>MAGRGGGAAGGGGAAAGGGADARGGVGGGLGFVVEIDARSGVAPFEQLRVEIRDAIAEGTLSAGARLPTVRALASELGLAANTVARTYKELEADKLIETRGRSGSFVSFSDDPARRELEQAARGYAARAAALGISRADALSVVTAALDAPRD</sequence>
<dbReference type="SMART" id="SM00345">
    <property type="entry name" value="HTH_GNTR"/>
    <property type="match status" value="1"/>
</dbReference>
<dbReference type="EMBL" id="CP162511">
    <property type="protein sequence ID" value="XDI05448.1"/>
    <property type="molecule type" value="Genomic_DNA"/>
</dbReference>
<dbReference type="PANTHER" id="PTHR38445">
    <property type="entry name" value="HTH-TYPE TRANSCRIPTIONAL REPRESSOR YTRA"/>
    <property type="match status" value="1"/>
</dbReference>
<evidence type="ECO:0000259" key="4">
    <source>
        <dbReference type="PROSITE" id="PS50949"/>
    </source>
</evidence>
<proteinExistence type="predicted"/>
<dbReference type="GO" id="GO:0003700">
    <property type="term" value="F:DNA-binding transcription factor activity"/>
    <property type="evidence" value="ECO:0007669"/>
    <property type="project" value="InterPro"/>
</dbReference>
<organism evidence="5">
    <name type="scientific">Herbiconiux sp. A18JL235</name>
    <dbReference type="NCBI Taxonomy" id="3152363"/>
    <lineage>
        <taxon>Bacteria</taxon>
        <taxon>Bacillati</taxon>
        <taxon>Actinomycetota</taxon>
        <taxon>Actinomycetes</taxon>
        <taxon>Micrococcales</taxon>
        <taxon>Microbacteriaceae</taxon>
        <taxon>Herbiconiux</taxon>
    </lineage>
</organism>
<dbReference type="PROSITE" id="PS50949">
    <property type="entry name" value="HTH_GNTR"/>
    <property type="match status" value="1"/>
</dbReference>
<dbReference type="InterPro" id="IPR036390">
    <property type="entry name" value="WH_DNA-bd_sf"/>
</dbReference>
<name>A0AB39BGW3_9MICO</name>
<dbReference type="InterPro" id="IPR000524">
    <property type="entry name" value="Tscrpt_reg_HTH_GntR"/>
</dbReference>
<dbReference type="SUPFAM" id="SSF46785">
    <property type="entry name" value="Winged helix' DNA-binding domain"/>
    <property type="match status" value="1"/>
</dbReference>
<evidence type="ECO:0000256" key="1">
    <source>
        <dbReference type="ARBA" id="ARBA00023015"/>
    </source>
</evidence>
<keyword evidence="1" id="KW-0805">Transcription regulation</keyword>
<reference evidence="5" key="1">
    <citation type="submission" date="2024-05" db="EMBL/GenBank/DDBJ databases">
        <title>Herbiconiux sp. A18JL235.</title>
        <authorList>
            <person name="Zhang G."/>
        </authorList>
    </citation>
    <scope>NUCLEOTIDE SEQUENCE</scope>
    <source>
        <strain evidence="5">A18JL235</strain>
    </source>
</reference>
<gene>
    <name evidence="5" type="ORF">ABFY20_19345</name>
</gene>
<dbReference type="InterPro" id="IPR036388">
    <property type="entry name" value="WH-like_DNA-bd_sf"/>
</dbReference>
<keyword evidence="2" id="KW-0238">DNA-binding</keyword>
<dbReference type="Pfam" id="PF00392">
    <property type="entry name" value="GntR"/>
    <property type="match status" value="1"/>
</dbReference>
<accession>A0AB39BGW3</accession>
<dbReference type="GO" id="GO:0003677">
    <property type="term" value="F:DNA binding"/>
    <property type="evidence" value="ECO:0007669"/>
    <property type="project" value="UniProtKB-KW"/>
</dbReference>